<accession>B7FF49</accession>
<dbReference type="GO" id="GO:0007165">
    <property type="term" value="P:signal transduction"/>
    <property type="evidence" value="ECO:0007669"/>
    <property type="project" value="UniProtKB-KW"/>
</dbReference>
<feature type="transmembrane region" description="Helical" evidence="6">
    <location>
        <begin position="258"/>
        <end position="284"/>
    </location>
</feature>
<evidence type="ECO:0000256" key="3">
    <source>
        <dbReference type="ARBA" id="ARBA00022692"/>
    </source>
</evidence>
<keyword evidence="6 7" id="KW-0675">Receptor</keyword>
<keyword evidence="2 6" id="KW-1003">Cell membrane</keyword>
<feature type="transmembrane region" description="Helical" evidence="6">
    <location>
        <begin position="231"/>
        <end position="252"/>
    </location>
</feature>
<name>B7FF49_BOMMO</name>
<sequence>MKISLRKIVSIRNMTLIQNMFGFYHKFTDNRAIGVLLKIFCGFYSLFLSFLCINCTPRFTNDFLTYDIFFFVIEYLTSVLVCLLYDGQYFLNYLYDLKLIDREAGIEESLEKLPISQPLFSLIFITRVIYLLSCLLMFDGIKDSLFLPAQSSVFGANFTEFARTIGYFPRVIMFEMFYKRVNYLKSQLRNDLAHANLYPIGFVCSKVIMKYINFYKLLLRNLQQNSLQFKILMSMSSLYIIIKALASAYAFIYREDGVHVFIFIEFATGVFLFFVMSSIIISIFNEIEDIRQIVLAQLRYCKQGANTKRVQDALTILNIRCFKYALCRIYTVDFTFILRILDVSVTYVIVLVQFTHILD</sequence>
<protein>
    <recommendedName>
        <fullName evidence="6">Gustatory receptor</fullName>
    </recommendedName>
</protein>
<feature type="transmembrane region" description="Helical" evidence="6">
    <location>
        <begin position="63"/>
        <end position="85"/>
    </location>
</feature>
<comment type="similarity">
    <text evidence="6">Belongs to the insect chemoreceptor superfamily. Gustatory receptor (GR) family.</text>
</comment>
<feature type="transmembrane region" description="Helical" evidence="6">
    <location>
        <begin position="336"/>
        <end position="358"/>
    </location>
</feature>
<evidence type="ECO:0000256" key="6">
    <source>
        <dbReference type="RuleBase" id="RU363108"/>
    </source>
</evidence>
<comment type="subcellular location">
    <subcellularLocation>
        <location evidence="1 6">Cell membrane</location>
        <topology evidence="1 6">Multi-pass membrane protein</topology>
    </subcellularLocation>
</comment>
<feature type="transmembrane region" description="Helical" evidence="6">
    <location>
        <begin position="119"/>
        <end position="138"/>
    </location>
</feature>
<evidence type="ECO:0000256" key="1">
    <source>
        <dbReference type="ARBA" id="ARBA00004651"/>
    </source>
</evidence>
<dbReference type="Pfam" id="PF08395">
    <property type="entry name" value="7tm_7"/>
    <property type="match status" value="1"/>
</dbReference>
<proteinExistence type="inferred from homology"/>
<keyword evidence="3 6" id="KW-0812">Transmembrane</keyword>
<keyword evidence="4 6" id="KW-1133">Transmembrane helix</keyword>
<comment type="function">
    <text evidence="6">Gustatory receptor which mediates acceptance or avoidance behavior, depending on its substrates.</text>
</comment>
<evidence type="ECO:0000256" key="5">
    <source>
        <dbReference type="ARBA" id="ARBA00023136"/>
    </source>
</evidence>
<evidence type="ECO:0000313" key="7">
    <source>
        <dbReference type="EMBL" id="DAA06396.1"/>
    </source>
</evidence>
<dbReference type="InterPro" id="IPR013604">
    <property type="entry name" value="7TM_chemorcpt"/>
</dbReference>
<feature type="transmembrane region" description="Helical" evidence="6">
    <location>
        <begin position="197"/>
        <end position="219"/>
    </location>
</feature>
<feature type="transmembrane region" description="Helical" evidence="6">
    <location>
        <begin position="32"/>
        <end position="51"/>
    </location>
</feature>
<dbReference type="AlphaFoldDB" id="B7FF49"/>
<organism evidence="7">
    <name type="scientific">Bombyx mori</name>
    <name type="common">Silk moth</name>
    <dbReference type="NCBI Taxonomy" id="7091"/>
    <lineage>
        <taxon>Eukaryota</taxon>
        <taxon>Metazoa</taxon>
        <taxon>Ecdysozoa</taxon>
        <taxon>Arthropoda</taxon>
        <taxon>Hexapoda</taxon>
        <taxon>Insecta</taxon>
        <taxon>Pterygota</taxon>
        <taxon>Neoptera</taxon>
        <taxon>Endopterygota</taxon>
        <taxon>Lepidoptera</taxon>
        <taxon>Glossata</taxon>
        <taxon>Ditrysia</taxon>
        <taxon>Bombycoidea</taxon>
        <taxon>Bombycidae</taxon>
        <taxon>Bombycinae</taxon>
        <taxon>Bombyx</taxon>
    </lineage>
</organism>
<keyword evidence="6" id="KW-0807">Transducer</keyword>
<dbReference type="GO" id="GO:0005886">
    <property type="term" value="C:plasma membrane"/>
    <property type="evidence" value="ECO:0007669"/>
    <property type="project" value="UniProtKB-SubCell"/>
</dbReference>
<gene>
    <name evidence="7" type="primary">Gr64</name>
</gene>
<reference evidence="7" key="1">
    <citation type="journal article" date="2008" name="Insect Mol. Biol.">
        <title>The gustatory receptor family in the silkworm moth Bombyx mori is characterized by a large expansion of a single lineage of putative bitter receptors.</title>
        <authorList>
            <person name="Wanner K.W."/>
            <person name="Robertson H.M."/>
        </authorList>
    </citation>
    <scope>NUCLEOTIDE SEQUENCE</scope>
</reference>
<keyword evidence="5 6" id="KW-0472">Membrane</keyword>
<dbReference type="GO" id="GO:0050909">
    <property type="term" value="P:sensory perception of taste"/>
    <property type="evidence" value="ECO:0007669"/>
    <property type="project" value="InterPro"/>
</dbReference>
<evidence type="ECO:0000256" key="2">
    <source>
        <dbReference type="ARBA" id="ARBA00022475"/>
    </source>
</evidence>
<dbReference type="EMBL" id="BK006616">
    <property type="protein sequence ID" value="DAA06396.1"/>
    <property type="molecule type" value="Genomic_DNA"/>
</dbReference>
<evidence type="ECO:0000256" key="4">
    <source>
        <dbReference type="ARBA" id="ARBA00022989"/>
    </source>
</evidence>